<proteinExistence type="predicted"/>
<dbReference type="GO" id="GO:0046872">
    <property type="term" value="F:metal ion binding"/>
    <property type="evidence" value="ECO:0007669"/>
    <property type="project" value="UniProtKB-KW"/>
</dbReference>
<keyword evidence="1" id="KW-0479">Metal-binding</keyword>
<evidence type="ECO:0000259" key="2">
    <source>
        <dbReference type="PROSITE" id="PS51819"/>
    </source>
</evidence>
<organism evidence="4">
    <name type="scientific">Caldiarchaeum subterraneum</name>
    <dbReference type="NCBI Taxonomy" id="311458"/>
    <lineage>
        <taxon>Archaea</taxon>
        <taxon>Nitrososphaerota</taxon>
        <taxon>Candidatus Caldarchaeales</taxon>
        <taxon>Candidatus Caldarchaeaceae</taxon>
        <taxon>Candidatus Caldarchaeum</taxon>
    </lineage>
</organism>
<protein>
    <submittedName>
        <fullName evidence="4">VOC family protein</fullName>
    </submittedName>
</protein>
<dbReference type="CDD" id="cd16359">
    <property type="entry name" value="VOC_BsCatE_like_C"/>
    <property type="match status" value="1"/>
</dbReference>
<dbReference type="PANTHER" id="PTHR43279">
    <property type="entry name" value="CATECHOL-2,3-DIOXYGENASE"/>
    <property type="match status" value="1"/>
</dbReference>
<dbReference type="InterPro" id="IPR029068">
    <property type="entry name" value="Glyas_Bleomycin-R_OHBP_Dase"/>
</dbReference>
<dbReference type="PROSITE" id="PS00934">
    <property type="entry name" value="GLYOXALASE_I_1"/>
    <property type="match status" value="1"/>
</dbReference>
<dbReference type="AlphaFoldDB" id="A0A7C4I5Z4"/>
<dbReference type="EMBL" id="DTAD01000020">
    <property type="protein sequence ID" value="HGN89855.1"/>
    <property type="molecule type" value="Genomic_DNA"/>
</dbReference>
<dbReference type="PROSITE" id="PS51819">
    <property type="entry name" value="VOC"/>
    <property type="match status" value="2"/>
</dbReference>
<dbReference type="EMBL" id="DTCM01000028">
    <property type="protein sequence ID" value="HGL40513.1"/>
    <property type="molecule type" value="Genomic_DNA"/>
</dbReference>
<dbReference type="InterPro" id="IPR037523">
    <property type="entry name" value="VOC_core"/>
</dbReference>
<gene>
    <name evidence="4" type="ORF">ENT82_01840</name>
    <name evidence="3" type="ORF">ENU43_02450</name>
</gene>
<dbReference type="Pfam" id="PF00903">
    <property type="entry name" value="Glyoxalase"/>
    <property type="match status" value="2"/>
</dbReference>
<sequence length="301" mass="33378">MFRLDPATSVGWVGLTVSSLGRSLDFYTGVLGFRRVGVLDDAAVLGADENVPLVILHEQKGAEPRPPNRRGLYHFAVLYPSRRDLARAFTRVAHNWSFEGFADHLVSEALYLSDPDLHGIELYVDRPRGRWTFSSFNELRMATLPLNIDSLLEELRGEGVSKSLDPGYRLPSGTRIGHIHLHVSSLEKAEQFYHGLLGFDITLKSYPGALFLSAGGYHHHIGANIWAGLNAPPPSENHVQLKSFSLILPSWKSLETLLKRLTESGVYVEDGLVHGFEGYEGVTVTDFDGNHVELAVKDNHA</sequence>
<evidence type="ECO:0000313" key="3">
    <source>
        <dbReference type="EMBL" id="HGL40513.1"/>
    </source>
</evidence>
<evidence type="ECO:0000256" key="1">
    <source>
        <dbReference type="ARBA" id="ARBA00022723"/>
    </source>
</evidence>
<reference evidence="4" key="1">
    <citation type="journal article" date="2020" name="mSystems">
        <title>Genome- and Community-Level Interaction Insights into Carbon Utilization and Element Cycling Functions of Hydrothermarchaeota in Hydrothermal Sediment.</title>
        <authorList>
            <person name="Zhou Z."/>
            <person name="Liu Y."/>
            <person name="Xu W."/>
            <person name="Pan J."/>
            <person name="Luo Z.H."/>
            <person name="Li M."/>
        </authorList>
    </citation>
    <scope>NUCLEOTIDE SEQUENCE [LARGE SCALE GENOMIC DNA]</scope>
    <source>
        <strain evidence="4">SpSt-613</strain>
        <strain evidence="3">SpSt-669</strain>
    </source>
</reference>
<feature type="domain" description="VOC" evidence="2">
    <location>
        <begin position="9"/>
        <end position="125"/>
    </location>
</feature>
<dbReference type="InterPro" id="IPR018146">
    <property type="entry name" value="Glyoxalase_1_CS"/>
</dbReference>
<dbReference type="PANTHER" id="PTHR43279:SF1">
    <property type="entry name" value="CATECHOL-2,3-DIOXYGENASE"/>
    <property type="match status" value="1"/>
</dbReference>
<comment type="caution">
    <text evidence="4">The sequence shown here is derived from an EMBL/GenBank/DDBJ whole genome shotgun (WGS) entry which is preliminary data.</text>
</comment>
<accession>A0A7C4I5Z4</accession>
<dbReference type="GO" id="GO:0004462">
    <property type="term" value="F:lactoylglutathione lyase activity"/>
    <property type="evidence" value="ECO:0007669"/>
    <property type="project" value="InterPro"/>
</dbReference>
<dbReference type="Gene3D" id="3.10.180.10">
    <property type="entry name" value="2,3-Dihydroxybiphenyl 1,2-Dioxygenase, domain 1"/>
    <property type="match status" value="2"/>
</dbReference>
<dbReference type="SUPFAM" id="SSF54593">
    <property type="entry name" value="Glyoxalase/Bleomycin resistance protein/Dihydroxybiphenyl dioxygenase"/>
    <property type="match status" value="2"/>
</dbReference>
<feature type="domain" description="VOC" evidence="2">
    <location>
        <begin position="175"/>
        <end position="297"/>
    </location>
</feature>
<evidence type="ECO:0000313" key="4">
    <source>
        <dbReference type="EMBL" id="HGN89855.1"/>
    </source>
</evidence>
<dbReference type="InterPro" id="IPR004360">
    <property type="entry name" value="Glyas_Fos-R_dOase_dom"/>
</dbReference>
<name>A0A7C4I5Z4_CALS0</name>